<dbReference type="EMBL" id="JAYWIO010000006">
    <property type="protein sequence ID" value="KAK7257322.1"/>
    <property type="molecule type" value="Genomic_DNA"/>
</dbReference>
<organism evidence="2 3">
    <name type="scientific">Crotalaria pallida</name>
    <name type="common">Smooth rattlebox</name>
    <name type="synonym">Crotalaria striata</name>
    <dbReference type="NCBI Taxonomy" id="3830"/>
    <lineage>
        <taxon>Eukaryota</taxon>
        <taxon>Viridiplantae</taxon>
        <taxon>Streptophyta</taxon>
        <taxon>Embryophyta</taxon>
        <taxon>Tracheophyta</taxon>
        <taxon>Spermatophyta</taxon>
        <taxon>Magnoliopsida</taxon>
        <taxon>eudicotyledons</taxon>
        <taxon>Gunneridae</taxon>
        <taxon>Pentapetalae</taxon>
        <taxon>rosids</taxon>
        <taxon>fabids</taxon>
        <taxon>Fabales</taxon>
        <taxon>Fabaceae</taxon>
        <taxon>Papilionoideae</taxon>
        <taxon>50 kb inversion clade</taxon>
        <taxon>genistoids sensu lato</taxon>
        <taxon>core genistoids</taxon>
        <taxon>Crotalarieae</taxon>
        <taxon>Crotalaria</taxon>
    </lineage>
</organism>
<accession>A0AAN9EHA4</accession>
<comment type="caution">
    <text evidence="2">The sequence shown here is derived from an EMBL/GenBank/DDBJ whole genome shotgun (WGS) entry which is preliminary data.</text>
</comment>
<evidence type="ECO:0000313" key="3">
    <source>
        <dbReference type="Proteomes" id="UP001372338"/>
    </source>
</evidence>
<sequence length="88" mass="10109">MLVLLIYLLASTTARPLSFTTKYTAKYHSDKDQIHRSTLERAAHHVKEEPSEIGSMQENFVDIDYEKPHPKPPIHNRSPPPASVYLRP</sequence>
<feature type="region of interest" description="Disordered" evidence="1">
    <location>
        <begin position="46"/>
        <end position="88"/>
    </location>
</feature>
<dbReference type="AlphaFoldDB" id="A0AAN9EHA4"/>
<keyword evidence="3" id="KW-1185">Reference proteome</keyword>
<dbReference type="Proteomes" id="UP001372338">
    <property type="component" value="Unassembled WGS sequence"/>
</dbReference>
<reference evidence="2 3" key="1">
    <citation type="submission" date="2024-01" db="EMBL/GenBank/DDBJ databases">
        <title>The genomes of 5 underutilized Papilionoideae crops provide insights into root nodulation and disease resistanc.</title>
        <authorList>
            <person name="Yuan L."/>
        </authorList>
    </citation>
    <scope>NUCLEOTIDE SEQUENCE [LARGE SCALE GENOMIC DNA]</scope>
    <source>
        <strain evidence="2">ZHUSHIDOU_FW_LH</strain>
        <tissue evidence="2">Leaf</tissue>
    </source>
</reference>
<dbReference type="InterPro" id="IPR049306">
    <property type="entry name" value="GLV1-2"/>
</dbReference>
<gene>
    <name evidence="2" type="ORF">RIF29_31205</name>
</gene>
<evidence type="ECO:0000256" key="1">
    <source>
        <dbReference type="SAM" id="MobiDB-lite"/>
    </source>
</evidence>
<evidence type="ECO:0000313" key="2">
    <source>
        <dbReference type="EMBL" id="KAK7257322.1"/>
    </source>
</evidence>
<protein>
    <submittedName>
        <fullName evidence="2">Uncharacterized protein</fullName>
    </submittedName>
</protein>
<dbReference type="Pfam" id="PF21529">
    <property type="entry name" value="GLV1-2"/>
    <property type="match status" value="1"/>
</dbReference>
<name>A0AAN9EHA4_CROPI</name>
<proteinExistence type="predicted"/>